<keyword evidence="10 12" id="KW-0443">Lipid metabolism</keyword>
<keyword evidence="8 12" id="KW-0378">Hydrolase</keyword>
<dbReference type="InterPro" id="IPR004463">
    <property type="entry name" value="UDP-acyl_GlcNac_deAcase"/>
</dbReference>
<dbReference type="HAMAP" id="MF_00388">
    <property type="entry name" value="LpxC"/>
    <property type="match status" value="1"/>
</dbReference>
<evidence type="ECO:0000256" key="6">
    <source>
        <dbReference type="ARBA" id="ARBA00022556"/>
    </source>
</evidence>
<dbReference type="EMBL" id="CP017675">
    <property type="protein sequence ID" value="APB33794.1"/>
    <property type="molecule type" value="Genomic_DNA"/>
</dbReference>
<dbReference type="AlphaFoldDB" id="A0A1J0ACY2"/>
<keyword evidence="6 12" id="KW-0441">Lipid A biosynthesis</keyword>
<keyword evidence="7 12" id="KW-0479">Metal-binding</keyword>
<evidence type="ECO:0000256" key="2">
    <source>
        <dbReference type="ARBA" id="ARBA00002923"/>
    </source>
</evidence>
<name>A0A1J0ACY2_9CYAN</name>
<dbReference type="Proteomes" id="UP000180235">
    <property type="component" value="Chromosome"/>
</dbReference>
<keyword evidence="14" id="KW-1185">Reference proteome</keyword>
<feature type="binding site" evidence="12">
    <location>
        <position position="85"/>
    </location>
    <ligand>
        <name>Zn(2+)</name>
        <dbReference type="ChEBI" id="CHEBI:29105"/>
    </ligand>
</feature>
<dbReference type="STRING" id="1188229.GlitD10_1472"/>
<evidence type="ECO:0000256" key="12">
    <source>
        <dbReference type="HAMAP-Rule" id="MF_00388"/>
    </source>
</evidence>
<comment type="cofactor">
    <cofactor evidence="1 12">
        <name>Zn(2+)</name>
        <dbReference type="ChEBI" id="CHEBI:29105"/>
    </cofactor>
</comment>
<gene>
    <name evidence="12 13" type="primary">lpxC</name>
    <name evidence="13" type="ORF">GlitD10_1472</name>
</gene>
<dbReference type="InterPro" id="IPR020568">
    <property type="entry name" value="Ribosomal_Su5_D2-typ_SF"/>
</dbReference>
<evidence type="ECO:0000256" key="5">
    <source>
        <dbReference type="ARBA" id="ARBA00022516"/>
    </source>
</evidence>
<dbReference type="SUPFAM" id="SSF54211">
    <property type="entry name" value="Ribosomal protein S5 domain 2-like"/>
    <property type="match status" value="2"/>
</dbReference>
<evidence type="ECO:0000256" key="11">
    <source>
        <dbReference type="ARBA" id="ARBA00024535"/>
    </source>
</evidence>
<evidence type="ECO:0000313" key="14">
    <source>
        <dbReference type="Proteomes" id="UP000180235"/>
    </source>
</evidence>
<feature type="binding site" evidence="12">
    <location>
        <position position="240"/>
    </location>
    <ligand>
        <name>Zn(2+)</name>
        <dbReference type="ChEBI" id="CHEBI:29105"/>
    </ligand>
</feature>
<evidence type="ECO:0000256" key="10">
    <source>
        <dbReference type="ARBA" id="ARBA00023098"/>
    </source>
</evidence>
<sequence>MIAKRGDQLLAKRGDQSLGERLTLSGVGLHTGQVNAMTLERTAPGTGRVFYVDNQPIPAQVCHVQPSNLCTTLAQDNYKIHTVEHLLAALVGLGIGDVAIHVTGEEVPLLDGSALPWVEALRGWGTGQPLVEGVITEPVVVQNGESFVCALPAPELTFTYGIDFPEYPAIGRQWLTWVPSREDFSSVIAPARTFGLADQIAQLQSQGLIRGGGLENALVCDRERGWLNPPLRFADEPVRHKMLDLLGDLGLLGALPRGHFLAYKAGHRLHTQLAAQLHARH</sequence>
<dbReference type="PANTHER" id="PTHR33694:SF1">
    <property type="entry name" value="UDP-3-O-ACYL-N-ACETYLGLUCOSAMINE DEACETYLASE 1, MITOCHONDRIAL-RELATED"/>
    <property type="match status" value="1"/>
</dbReference>
<evidence type="ECO:0000256" key="4">
    <source>
        <dbReference type="ARBA" id="ARBA00012745"/>
    </source>
</evidence>
<dbReference type="GO" id="GO:0009245">
    <property type="term" value="P:lipid A biosynthetic process"/>
    <property type="evidence" value="ECO:0007669"/>
    <property type="project" value="UniProtKB-UniRule"/>
</dbReference>
<evidence type="ECO:0000256" key="3">
    <source>
        <dbReference type="ARBA" id="ARBA00005002"/>
    </source>
</evidence>
<evidence type="ECO:0000256" key="9">
    <source>
        <dbReference type="ARBA" id="ARBA00022833"/>
    </source>
</evidence>
<protein>
    <recommendedName>
        <fullName evidence="4 12">UDP-3-O-acyl-N-acetylglucosamine deacetylase</fullName>
        <shortName evidence="12">UDP-3-O-acyl-GlcNAc deacetylase</shortName>
        <ecNumber evidence="4 12">3.5.1.108</ecNumber>
    </recommendedName>
    <alternativeName>
        <fullName evidence="12">UDP-3-O-[R-3-hydroxymyristoyl]-N-acetylglucosamine deacetylase</fullName>
    </alternativeName>
</protein>
<dbReference type="GO" id="GO:0103117">
    <property type="term" value="F:UDP-3-O-acyl-N-acetylglucosamine deacetylase activity"/>
    <property type="evidence" value="ECO:0007669"/>
    <property type="project" value="UniProtKB-UniRule"/>
</dbReference>
<dbReference type="GO" id="GO:0046872">
    <property type="term" value="F:metal ion binding"/>
    <property type="evidence" value="ECO:0007669"/>
    <property type="project" value="UniProtKB-KW"/>
</dbReference>
<reference evidence="13 14" key="1">
    <citation type="submission" date="2016-10" db="EMBL/GenBank/DDBJ databases">
        <title>Description of Gloeomargarita lithophora gen. nov., sp. nov., a thylakoid-bearing basal-branching cyanobacterium with intracellular carbonates, and proposal for Gloeomargaritales ord. nov.</title>
        <authorList>
            <person name="Moreira D."/>
            <person name="Tavera R."/>
            <person name="Benzerara K."/>
            <person name="Skouri-Panet F."/>
            <person name="Couradeau E."/>
            <person name="Gerard E."/>
            <person name="Loussert C."/>
            <person name="Novelo E."/>
            <person name="Zivanovic Y."/>
            <person name="Lopez-Garcia P."/>
        </authorList>
    </citation>
    <scope>NUCLEOTIDE SEQUENCE [LARGE SCALE GENOMIC DNA]</scope>
    <source>
        <strain evidence="13 14">D10</strain>
    </source>
</reference>
<dbReference type="GO" id="GO:0016020">
    <property type="term" value="C:membrane"/>
    <property type="evidence" value="ECO:0007669"/>
    <property type="project" value="GOC"/>
</dbReference>
<dbReference type="InterPro" id="IPR011334">
    <property type="entry name" value="UDP-acyl_GlcNac_deAcase_C"/>
</dbReference>
<keyword evidence="9 12" id="KW-0862">Zinc</keyword>
<evidence type="ECO:0000256" key="8">
    <source>
        <dbReference type="ARBA" id="ARBA00022801"/>
    </source>
</evidence>
<dbReference type="Gene3D" id="3.30.1700.10">
    <property type="entry name" value="lpxc deacetylase, domain 2"/>
    <property type="match status" value="1"/>
</dbReference>
<dbReference type="NCBIfam" id="TIGR00325">
    <property type="entry name" value="lpxC"/>
    <property type="match status" value="1"/>
</dbReference>
<dbReference type="PANTHER" id="PTHR33694">
    <property type="entry name" value="UDP-3-O-ACYL-N-ACETYLGLUCOSAMINE DEACETYLASE 1, MITOCHONDRIAL-RELATED"/>
    <property type="match status" value="1"/>
</dbReference>
<comment type="function">
    <text evidence="2 12">Catalyzes the hydrolysis of UDP-3-O-myristoyl-N-acetylglucosamine to form UDP-3-O-myristoylglucosamine and acetate, the committed step in lipid A biosynthesis.</text>
</comment>
<organism evidence="13 14">
    <name type="scientific">Gloeomargarita lithophora Alchichica-D10</name>
    <dbReference type="NCBI Taxonomy" id="1188229"/>
    <lineage>
        <taxon>Bacteria</taxon>
        <taxon>Bacillati</taxon>
        <taxon>Cyanobacteriota</taxon>
        <taxon>Cyanophyceae</taxon>
        <taxon>Gloeomargaritales</taxon>
        <taxon>Gloeomargaritaceae</taxon>
        <taxon>Gloeomargarita</taxon>
    </lineage>
</organism>
<dbReference type="Gene3D" id="3.30.230.20">
    <property type="entry name" value="lpxc deacetylase, domain 1"/>
    <property type="match status" value="1"/>
</dbReference>
<dbReference type="InterPro" id="IPR015870">
    <property type="entry name" value="UDP-acyl_N-AcGlcN_deAcase_N"/>
</dbReference>
<keyword evidence="5 12" id="KW-0444">Lipid biosynthesis</keyword>
<evidence type="ECO:0000313" key="13">
    <source>
        <dbReference type="EMBL" id="APB33794.1"/>
    </source>
</evidence>
<comment type="catalytic activity">
    <reaction evidence="11 12">
        <text>a UDP-3-O-[(3R)-3-hydroxyacyl]-N-acetyl-alpha-D-glucosamine + H2O = a UDP-3-O-[(3R)-3-hydroxyacyl]-alpha-D-glucosamine + acetate</text>
        <dbReference type="Rhea" id="RHEA:67816"/>
        <dbReference type="ChEBI" id="CHEBI:15377"/>
        <dbReference type="ChEBI" id="CHEBI:30089"/>
        <dbReference type="ChEBI" id="CHEBI:137740"/>
        <dbReference type="ChEBI" id="CHEBI:173225"/>
        <dbReference type="EC" id="3.5.1.108"/>
    </reaction>
</comment>
<comment type="pathway">
    <text evidence="3 12">Glycolipid biosynthesis; lipid IV(A) biosynthesis; lipid IV(A) from (3R)-3-hydroxytetradecanoyl-[acyl-carrier-protein] and UDP-N-acetyl-alpha-D-glucosamine: step 2/6.</text>
</comment>
<dbReference type="UniPathway" id="UPA00359">
    <property type="reaction ID" value="UER00478"/>
</dbReference>
<feature type="binding site" evidence="12">
    <location>
        <position position="244"/>
    </location>
    <ligand>
        <name>Zn(2+)</name>
        <dbReference type="ChEBI" id="CHEBI:29105"/>
    </ligand>
</feature>
<proteinExistence type="inferred from homology"/>
<evidence type="ECO:0000256" key="1">
    <source>
        <dbReference type="ARBA" id="ARBA00001947"/>
    </source>
</evidence>
<accession>A0A1J0ACY2</accession>
<comment type="similarity">
    <text evidence="12">Belongs to the LpxC family.</text>
</comment>
<dbReference type="Pfam" id="PF03331">
    <property type="entry name" value="LpxC"/>
    <property type="match status" value="1"/>
</dbReference>
<dbReference type="EC" id="3.5.1.108" evidence="4 12"/>
<evidence type="ECO:0000256" key="7">
    <source>
        <dbReference type="ARBA" id="ARBA00022723"/>
    </source>
</evidence>
<dbReference type="KEGG" id="glt:GlitD10_1472"/>
<feature type="active site" description="Proton donor" evidence="12">
    <location>
        <position position="267"/>
    </location>
</feature>